<organism evidence="1 2">
    <name type="scientific">Streptomyces sviceus (strain ATCC 29083 / DSM 924 / JCM 4929 / NBRC 13980 / NCIMB 11184 / NRRL 5439 / UC 5370)</name>
    <dbReference type="NCBI Taxonomy" id="463191"/>
    <lineage>
        <taxon>Bacteria</taxon>
        <taxon>Bacillati</taxon>
        <taxon>Actinomycetota</taxon>
        <taxon>Actinomycetes</taxon>
        <taxon>Kitasatosporales</taxon>
        <taxon>Streptomycetaceae</taxon>
        <taxon>Streptomyces</taxon>
    </lineage>
</organism>
<evidence type="ECO:0000313" key="2">
    <source>
        <dbReference type="Proteomes" id="UP000002785"/>
    </source>
</evidence>
<sequence>MHHRRLRQVQDTVSDTDRYVETITPLASDPAVQEVVINRSALPHAHPRRVRPPAPAVATLRTARNGGRAHARDGGET</sequence>
<dbReference type="HOGENOM" id="CLU_2636656_0_0_11"/>
<dbReference type="Proteomes" id="UP000002785">
    <property type="component" value="Chromosome"/>
</dbReference>
<reference evidence="1" key="1">
    <citation type="submission" date="2009-10" db="EMBL/GenBank/DDBJ databases">
        <title>The genome sequence of Streptomyces sviceus strain ATCC 29083.</title>
        <authorList>
            <consortium name="The Broad Institute Genome Sequencing Platform"/>
            <consortium name="Broad Institute Microbial Sequencing Center"/>
            <person name="Fischbach M."/>
            <person name="Godfrey P."/>
            <person name="Ward D."/>
            <person name="Young S."/>
            <person name="Zeng Q."/>
            <person name="Koehrsen M."/>
            <person name="Alvarado L."/>
            <person name="Berlin A.M."/>
            <person name="Bochicchio J."/>
            <person name="Borenstein D."/>
            <person name="Chapman S.B."/>
            <person name="Chen Z."/>
            <person name="Engels R."/>
            <person name="Freedman E."/>
            <person name="Gellesch M."/>
            <person name="Goldberg J."/>
            <person name="Griggs A."/>
            <person name="Gujja S."/>
            <person name="Heilman E.R."/>
            <person name="Heiman D.I."/>
            <person name="Hepburn T.A."/>
            <person name="Howarth C."/>
            <person name="Jen D."/>
            <person name="Larson L."/>
            <person name="Lewis B."/>
            <person name="Mehta T."/>
            <person name="Park D."/>
            <person name="Pearson M."/>
            <person name="Richards J."/>
            <person name="Roberts A."/>
            <person name="Saif S."/>
            <person name="Shea T.D."/>
            <person name="Shenoy N."/>
            <person name="Sisk P."/>
            <person name="Stolte C."/>
            <person name="Sykes S.N."/>
            <person name="Thomson T."/>
            <person name="Walk T."/>
            <person name="White J."/>
            <person name="Yandava C."/>
            <person name="Straight P."/>
            <person name="Clardy J."/>
            <person name="Hung D."/>
            <person name="Kolter R."/>
            <person name="Mekalanos J."/>
            <person name="Walker S."/>
            <person name="Walsh C.T."/>
            <person name="Wieland-Brown L.C."/>
            <person name="Haas B."/>
            <person name="Nusbaum C."/>
            <person name="Birren B."/>
        </authorList>
    </citation>
    <scope>NUCLEOTIDE SEQUENCE [LARGE SCALE GENOMIC DNA]</scope>
    <source>
        <strain evidence="1">ATCC 29083</strain>
    </source>
</reference>
<name>B5I7D5_STRX2</name>
<proteinExistence type="predicted"/>
<gene>
    <name evidence="1" type="ORF">SSEG_10210</name>
</gene>
<protein>
    <submittedName>
        <fullName evidence="1">Uncharacterized protein</fullName>
    </submittedName>
</protein>
<dbReference type="EMBL" id="CM000951">
    <property type="protein sequence ID" value="EDY60990.1"/>
    <property type="molecule type" value="Genomic_DNA"/>
</dbReference>
<accession>B5I7D5</accession>
<keyword evidence="2" id="KW-1185">Reference proteome</keyword>
<evidence type="ECO:0000313" key="1">
    <source>
        <dbReference type="EMBL" id="EDY60990.1"/>
    </source>
</evidence>
<dbReference type="AlphaFoldDB" id="B5I7D5"/>